<evidence type="ECO:0000256" key="1">
    <source>
        <dbReference type="SAM" id="Phobius"/>
    </source>
</evidence>
<name>A0A7C5M354_9PROT</name>
<keyword evidence="1" id="KW-0472">Membrane</keyword>
<feature type="transmembrane region" description="Helical" evidence="1">
    <location>
        <begin position="117"/>
        <end position="137"/>
    </location>
</feature>
<feature type="non-terminal residue" evidence="2">
    <location>
        <position position="369"/>
    </location>
</feature>
<dbReference type="AlphaFoldDB" id="A0A7C5M354"/>
<feature type="transmembrane region" description="Helical" evidence="1">
    <location>
        <begin position="60"/>
        <end position="84"/>
    </location>
</feature>
<organism evidence="2">
    <name type="scientific">Hellea balneolensis</name>
    <dbReference type="NCBI Taxonomy" id="287478"/>
    <lineage>
        <taxon>Bacteria</taxon>
        <taxon>Pseudomonadati</taxon>
        <taxon>Pseudomonadota</taxon>
        <taxon>Alphaproteobacteria</taxon>
        <taxon>Maricaulales</taxon>
        <taxon>Robiginitomaculaceae</taxon>
        <taxon>Hellea</taxon>
    </lineage>
</organism>
<feature type="transmembrane region" description="Helical" evidence="1">
    <location>
        <begin position="149"/>
        <end position="170"/>
    </location>
</feature>
<feature type="transmembrane region" description="Helical" evidence="1">
    <location>
        <begin position="20"/>
        <end position="40"/>
    </location>
</feature>
<evidence type="ECO:0000313" key="2">
    <source>
        <dbReference type="EMBL" id="HHL42935.1"/>
    </source>
</evidence>
<protein>
    <submittedName>
        <fullName evidence="2">Uncharacterized protein</fullName>
    </submittedName>
</protein>
<dbReference type="Proteomes" id="UP000885830">
    <property type="component" value="Unassembled WGS sequence"/>
</dbReference>
<sequence length="369" mass="39668">MSKLWHTIGVFTALQLKRHLRSSSLWLVILATPILARFLVPQPSASYTVISINNARPVLSASVIGMEIGIIAALVLSPLAYIFLRAGPTRIVPTQLLAIAPQSHIPRMVANWIADTLILWLILGVLALAGVIISVFRLPTNDLHIWQTLSAPLIIAGPAFACIAGIRTFFSARPLLLGGAGDGVFLVLWLAGMVLATAFFQLAENPSAISDVFGFAAVLAPSIDVPVRAISIGSTPNMSGDIVVHAARGIFNRDFLVSRIFWIAVAALTAIIAGYVYKPNARQYRPRKFAALGSGLSKTGGKLLSILLPGKSRYLAPISAHIWQIITPKYFLFILVIAALVAVILPFHSLGGATIWLAVLFPLTRHSAR</sequence>
<keyword evidence="1" id="KW-0812">Transmembrane</keyword>
<proteinExistence type="predicted"/>
<feature type="transmembrane region" description="Helical" evidence="1">
    <location>
        <begin position="182"/>
        <end position="203"/>
    </location>
</feature>
<feature type="transmembrane region" description="Helical" evidence="1">
    <location>
        <begin position="260"/>
        <end position="277"/>
    </location>
</feature>
<gene>
    <name evidence="2" type="ORF">ENJ42_04895</name>
</gene>
<dbReference type="EMBL" id="DRMJ01000246">
    <property type="protein sequence ID" value="HHL42935.1"/>
    <property type="molecule type" value="Genomic_DNA"/>
</dbReference>
<accession>A0A7C5M354</accession>
<reference evidence="2" key="1">
    <citation type="journal article" date="2020" name="mSystems">
        <title>Genome- and Community-Level Interaction Insights into Carbon Utilization and Element Cycling Functions of Hydrothermarchaeota in Hydrothermal Sediment.</title>
        <authorList>
            <person name="Zhou Z."/>
            <person name="Liu Y."/>
            <person name="Xu W."/>
            <person name="Pan J."/>
            <person name="Luo Z.H."/>
            <person name="Li M."/>
        </authorList>
    </citation>
    <scope>NUCLEOTIDE SEQUENCE [LARGE SCALE GENOMIC DNA]</scope>
    <source>
        <strain evidence="2">HyVt-485</strain>
    </source>
</reference>
<keyword evidence="1" id="KW-1133">Transmembrane helix</keyword>
<feature type="transmembrane region" description="Helical" evidence="1">
    <location>
        <begin position="330"/>
        <end position="363"/>
    </location>
</feature>
<comment type="caution">
    <text evidence="2">The sequence shown here is derived from an EMBL/GenBank/DDBJ whole genome shotgun (WGS) entry which is preliminary data.</text>
</comment>